<evidence type="ECO:0000259" key="1">
    <source>
        <dbReference type="Pfam" id="PF01593"/>
    </source>
</evidence>
<proteinExistence type="predicted"/>
<dbReference type="InterPro" id="IPR036188">
    <property type="entry name" value="FAD/NAD-bd_sf"/>
</dbReference>
<dbReference type="STRING" id="765440.A0A0C3F5N3"/>
<dbReference type="EMBL" id="KN833050">
    <property type="protein sequence ID" value="KIM75171.1"/>
    <property type="molecule type" value="Genomic_DNA"/>
</dbReference>
<dbReference type="Gene3D" id="3.90.660.10">
    <property type="match status" value="1"/>
</dbReference>
<dbReference type="SUPFAM" id="SSF54373">
    <property type="entry name" value="FAD-linked reductases, C-terminal domain"/>
    <property type="match status" value="1"/>
</dbReference>
<keyword evidence="3" id="KW-1185">Reference proteome</keyword>
<dbReference type="AlphaFoldDB" id="A0A0C3F5N3"/>
<reference evidence="3" key="2">
    <citation type="submission" date="2015-01" db="EMBL/GenBank/DDBJ databases">
        <title>Evolutionary Origins and Diversification of the Mycorrhizal Mutualists.</title>
        <authorList>
            <consortium name="DOE Joint Genome Institute"/>
            <consortium name="Mycorrhizal Genomics Consortium"/>
            <person name="Kohler A."/>
            <person name="Kuo A."/>
            <person name="Nagy L.G."/>
            <person name="Floudas D."/>
            <person name="Copeland A."/>
            <person name="Barry K.W."/>
            <person name="Cichocki N."/>
            <person name="Veneault-Fourrey C."/>
            <person name="LaButti K."/>
            <person name="Lindquist E.A."/>
            <person name="Lipzen A."/>
            <person name="Lundell T."/>
            <person name="Morin E."/>
            <person name="Murat C."/>
            <person name="Riley R."/>
            <person name="Ohm R."/>
            <person name="Sun H."/>
            <person name="Tunlid A."/>
            <person name="Henrissat B."/>
            <person name="Grigoriev I.V."/>
            <person name="Hibbett D.S."/>
            <person name="Martin F."/>
        </authorList>
    </citation>
    <scope>NUCLEOTIDE SEQUENCE [LARGE SCALE GENOMIC DNA]</scope>
    <source>
        <strain evidence="3">F 1598</strain>
    </source>
</reference>
<dbReference type="InParanoid" id="A0A0C3F5N3"/>
<reference evidence="2 3" key="1">
    <citation type="submission" date="2014-04" db="EMBL/GenBank/DDBJ databases">
        <authorList>
            <consortium name="DOE Joint Genome Institute"/>
            <person name="Kuo A."/>
            <person name="Tarkka M."/>
            <person name="Buscot F."/>
            <person name="Kohler A."/>
            <person name="Nagy L.G."/>
            <person name="Floudas D."/>
            <person name="Copeland A."/>
            <person name="Barry K.W."/>
            <person name="Cichocki N."/>
            <person name="Veneault-Fourrey C."/>
            <person name="LaButti K."/>
            <person name="Lindquist E.A."/>
            <person name="Lipzen A."/>
            <person name="Lundell T."/>
            <person name="Morin E."/>
            <person name="Murat C."/>
            <person name="Sun H."/>
            <person name="Tunlid A."/>
            <person name="Henrissat B."/>
            <person name="Grigoriev I.V."/>
            <person name="Hibbett D.S."/>
            <person name="Martin F."/>
            <person name="Nordberg H.P."/>
            <person name="Cantor M.N."/>
            <person name="Hua S.X."/>
        </authorList>
    </citation>
    <scope>NUCLEOTIDE SEQUENCE [LARGE SCALE GENOMIC DNA]</scope>
    <source>
        <strain evidence="2 3">F 1598</strain>
    </source>
</reference>
<dbReference type="GO" id="GO:0001716">
    <property type="term" value="F:L-amino-acid oxidase activity"/>
    <property type="evidence" value="ECO:0007669"/>
    <property type="project" value="TreeGrafter"/>
</dbReference>
<dbReference type="Gene3D" id="1.20.1440.240">
    <property type="match status" value="1"/>
</dbReference>
<dbReference type="Pfam" id="PF01593">
    <property type="entry name" value="Amino_oxidase"/>
    <property type="match status" value="1"/>
</dbReference>
<dbReference type="OrthoDB" id="7777654at2759"/>
<dbReference type="HOGENOM" id="CLU_004498_8_1_1"/>
<feature type="domain" description="Amine oxidase" evidence="1">
    <location>
        <begin position="7"/>
        <end position="455"/>
    </location>
</feature>
<dbReference type="PANTHER" id="PTHR10742">
    <property type="entry name" value="FLAVIN MONOAMINE OXIDASE"/>
    <property type="match status" value="1"/>
</dbReference>
<dbReference type="PANTHER" id="PTHR10742:SF342">
    <property type="entry name" value="AMINE OXIDASE"/>
    <property type="match status" value="1"/>
</dbReference>
<dbReference type="Gene3D" id="3.50.50.60">
    <property type="entry name" value="FAD/NAD(P)-binding domain"/>
    <property type="match status" value="1"/>
</dbReference>
<evidence type="ECO:0000313" key="3">
    <source>
        <dbReference type="Proteomes" id="UP000054166"/>
    </source>
</evidence>
<dbReference type="Proteomes" id="UP000054166">
    <property type="component" value="Unassembled WGS sequence"/>
</dbReference>
<dbReference type="InterPro" id="IPR050281">
    <property type="entry name" value="Flavin_monoamine_oxidase"/>
</dbReference>
<name>A0A0C3F5N3_PILCF</name>
<evidence type="ECO:0000313" key="2">
    <source>
        <dbReference type="EMBL" id="KIM75171.1"/>
    </source>
</evidence>
<dbReference type="GO" id="GO:0009063">
    <property type="term" value="P:amino acid catabolic process"/>
    <property type="evidence" value="ECO:0007669"/>
    <property type="project" value="TreeGrafter"/>
</dbReference>
<sequence length="498" mass="55313">MKDRTGGGRLFTYDFENGGVNDYFDVGAMRFPDIPFMKPVFDLILRNPKSPIHGMLDVIPYVMNNLNNLNFYNGIIKTDGELNGNPPPLDPFNTGVNPPDTVSNMAKAAIGDFKTRLKTPPFAAGWEYLMQFDQFSTRDYIALVNPKYSDVLIDYMETFNTATNLYDEALTETVMDSLDFDYDDNVSWFCVQGGAGKIADAMASKLSQTIQYGKRVTAIAPVLNGSPNPESVNVTIAGEATPRNYTHVISTIPFSCLRMVDTTQCGFNWNFQTAIRALHYDSSVKVAIRFSTRWWEDSGLVNGPHLGGVSSTDRPTRTVVYPSYGINENTGASIIVSYTWAQDALRFGALAQGKGSETETVMLQTIIKDLADMHQVDYTTLWKSIVDYKVYNWYGHEYSAGPFALFGPGQFSNLYPEVTKPVGGLLHFAGEAASVHHAWVVGAFISAYRTVYEILLHQGFTGLIAKMVLIWGTPDEIDVSLLKQQVALGQHMKFVQPV</sequence>
<accession>A0A0C3F5N3</accession>
<dbReference type="InterPro" id="IPR002937">
    <property type="entry name" value="Amino_oxidase"/>
</dbReference>
<dbReference type="SUPFAM" id="SSF51905">
    <property type="entry name" value="FAD/NAD(P)-binding domain"/>
    <property type="match status" value="1"/>
</dbReference>
<protein>
    <recommendedName>
        <fullName evidence="1">Amine oxidase domain-containing protein</fullName>
    </recommendedName>
</protein>
<organism evidence="2 3">
    <name type="scientific">Piloderma croceum (strain F 1598)</name>
    <dbReference type="NCBI Taxonomy" id="765440"/>
    <lineage>
        <taxon>Eukaryota</taxon>
        <taxon>Fungi</taxon>
        <taxon>Dikarya</taxon>
        <taxon>Basidiomycota</taxon>
        <taxon>Agaricomycotina</taxon>
        <taxon>Agaricomycetes</taxon>
        <taxon>Agaricomycetidae</taxon>
        <taxon>Atheliales</taxon>
        <taxon>Atheliaceae</taxon>
        <taxon>Piloderma</taxon>
    </lineage>
</organism>
<gene>
    <name evidence="2" type="ORF">PILCRDRAFT_827593</name>
</gene>